<gene>
    <name evidence="2" type="ORF">ESO86_07315</name>
</gene>
<evidence type="ECO:0000313" key="3">
    <source>
        <dbReference type="Proteomes" id="UP000292881"/>
    </source>
</evidence>
<sequence length="189" mass="21421">MTTDAAACTAVDERGPCGAPAERGAPLRMCTQHLLAAHDWIVREHGVTDVLPGACRMCGSRVGVRYPSGWVCATCEWRLGDVADAELPPPRVDVVYYVRWRERVKIGTSSNPRQRLATIPHDEVLAFERGGRALEQRRHAEFAASRWPGREWFRFDEALVRHVAELAASGEDPWDRYDRWRSEELARRA</sequence>
<accession>A0A4Q2JQG8</accession>
<dbReference type="Proteomes" id="UP000292881">
    <property type="component" value="Unassembled WGS sequence"/>
</dbReference>
<organism evidence="2 3">
    <name type="scientific">Agromyces binzhouensis</name>
    <dbReference type="NCBI Taxonomy" id="1817495"/>
    <lineage>
        <taxon>Bacteria</taxon>
        <taxon>Bacillati</taxon>
        <taxon>Actinomycetota</taxon>
        <taxon>Actinomycetes</taxon>
        <taxon>Micrococcales</taxon>
        <taxon>Microbacteriaceae</taxon>
        <taxon>Agromyces</taxon>
    </lineage>
</organism>
<dbReference type="EMBL" id="SDPL01000105">
    <property type="protein sequence ID" value="RXZ48278.1"/>
    <property type="molecule type" value="Genomic_DNA"/>
</dbReference>
<name>A0A4Q2JQG8_9MICO</name>
<comment type="caution">
    <text evidence="2">The sequence shown here is derived from an EMBL/GenBank/DDBJ whole genome shotgun (WGS) entry which is preliminary data.</text>
</comment>
<dbReference type="AlphaFoldDB" id="A0A4Q2JQG8"/>
<keyword evidence="3" id="KW-1185">Reference proteome</keyword>
<evidence type="ECO:0000313" key="2">
    <source>
        <dbReference type="EMBL" id="RXZ48278.1"/>
    </source>
</evidence>
<dbReference type="SMART" id="SM00974">
    <property type="entry name" value="T5orf172"/>
    <property type="match status" value="1"/>
</dbReference>
<dbReference type="RefSeq" id="WP_129234309.1">
    <property type="nucleotide sequence ID" value="NZ_SDPL01000105.1"/>
</dbReference>
<dbReference type="InterPro" id="IPR018306">
    <property type="entry name" value="Phage_T5_Orf172_DNA-bd"/>
</dbReference>
<proteinExistence type="predicted"/>
<dbReference type="OrthoDB" id="5106355at2"/>
<dbReference type="Pfam" id="PF13455">
    <property type="entry name" value="MUG113"/>
    <property type="match status" value="1"/>
</dbReference>
<reference evidence="2 3" key="1">
    <citation type="submission" date="2019-01" db="EMBL/GenBank/DDBJ databases">
        <authorList>
            <person name="Li J."/>
        </authorList>
    </citation>
    <scope>NUCLEOTIDE SEQUENCE [LARGE SCALE GENOMIC DNA]</scope>
    <source>
        <strain evidence="2 3">CGMCC 4.7180</strain>
    </source>
</reference>
<protein>
    <submittedName>
        <fullName evidence="2">GIY-YIG nuclease family protein</fullName>
    </submittedName>
</protein>
<feature type="domain" description="Bacteriophage T5 Orf172 DNA-binding" evidence="1">
    <location>
        <begin position="98"/>
        <end position="167"/>
    </location>
</feature>
<evidence type="ECO:0000259" key="1">
    <source>
        <dbReference type="SMART" id="SM00974"/>
    </source>
</evidence>